<dbReference type="SUPFAM" id="SSF56672">
    <property type="entry name" value="DNA/RNA polymerases"/>
    <property type="match status" value="1"/>
</dbReference>
<dbReference type="Gene3D" id="3.10.10.10">
    <property type="entry name" value="HIV Type 1 Reverse Transcriptase, subunit A, domain 1"/>
    <property type="match status" value="1"/>
</dbReference>
<evidence type="ECO:0000256" key="5">
    <source>
        <dbReference type="ARBA" id="ARBA00022723"/>
    </source>
</evidence>
<comment type="caution">
    <text evidence="21">The sequence shown here is derived from an EMBL/GenBank/DDBJ whole genome shotgun (WGS) entry which is preliminary data.</text>
</comment>
<evidence type="ECO:0000256" key="2">
    <source>
        <dbReference type="ARBA" id="ARBA00022612"/>
    </source>
</evidence>
<sequence>MEQLRLIGSLSSIDVKKFDGNDFKLWFEEVKLWVDSLGLSELLDITPEQNVNPETTKKLKMLRARILCLIREDIRSALLECDLPSQIIDQLKNRFDKQNQFHKANLTDKLINLKMKPDDDLIVYLCRFDSLVSQAKKAGASLQDDILINILLNGLPSDYDKIKEDTLDNVDDTVITLDKVKDKLRSKFNRIKARTNATSSENHAQNQALRAENIVSRNVNRPNNLSTENSLNVNRNCFKCGGVGHIARICPSGRSFPQQRFASGNFQSFSSQLNNGARNAHLSNNLQRGRQLQTTTVVLFLSQDDDNVAESEQHAFSTSCDSSASFSDWFIDSASSRHYCNNENLLHNRQQHSSTVLTANNQKCQVSSVGDVNLNANGYRMNLKDVEFVPAFSKNLLSVPVACDRGNIVIFTDSECIFIDKNMCNLNFDKSSIKAVVPRVGNAYVFKSNKINCENYACVSNDDSNAVSWHRKLGHPGITKLSRMLNSNVKIDCDQCKLTKCVRVSHPEVFENFVFMQRISSDLIGPLPESFLGHKYVLHMVEHHTSFGATYPLKTKTEAIKYVIEFIDFCENQTGLKLKEFLSDNGTEFCNYQLQHHLKQKGVVFLTTTPYTSQQNGKIERRNRTLMDCARTMLKDAKLPDDYWHLAINCANYLINRWPSRNLIVPFEKFTGNLITYNHLKVFGCLVYWRVNDNLVASKLDYRGQKMIFVGYTQSVKNYLLLDPKTKNLIKACDVVFDEKKLGFPEIMMNASPDRKPKSNGYEKSNDDAAFVTSHSSDVFTFKQALESHDSDEWINAMNRELSDLTQKGVYEVVGEVPTKPITTKWVLRKKSDGRYKARCVVRGLEQKQMYDTYAPTLHTSSLLSVLSIALTKKMVVKQLDISTAFLNSRLDEEIYVLPPPGVNDKFWKLKKALYGLKQAPRAWYKTFADFLKKDLNLNCSLADPCVFYSDKVIMAVYVDDIIIAADNARIAEEIINSIEGKFEVHDYADCSKYLGLNIEVKNDAIYIDQTEYINNILENFAMIDCNPTNVPIDNLDDFSNCPIDDKYPIKEILGSLNYIACRTRPDISLCVSYLGRFADKPSKDLWIACKRVLRYLKGTKFYRLRLLPANEWTINVFADASFRSSANSNATSGSILFIDKSPSCGFLRNNLGLPHSTCEAELTAALESWKSAEPIRQLLQELGINSSIKIHVDSKRCRIYHGQQ</sequence>
<keyword evidence="6" id="KW-0547">Nucleotide-binding</keyword>
<evidence type="ECO:0000313" key="21">
    <source>
        <dbReference type="EMBL" id="KAH9425977.1"/>
    </source>
</evidence>
<evidence type="ECO:0000256" key="1">
    <source>
        <dbReference type="ARBA" id="ARBA00002180"/>
    </source>
</evidence>
<dbReference type="PROSITE" id="PS50158">
    <property type="entry name" value="ZF_CCHC"/>
    <property type="match status" value="1"/>
</dbReference>
<keyword evidence="2" id="KW-1188">Viral release from host cell</keyword>
<reference evidence="21 22" key="1">
    <citation type="journal article" date="2018" name="J. Allergy Clin. Immunol.">
        <title>High-quality assembly of Dermatophagoides pteronyssinus genome and transcriptome reveals a wide range of novel allergens.</title>
        <authorList>
            <person name="Liu X.Y."/>
            <person name="Yang K.Y."/>
            <person name="Wang M.Q."/>
            <person name="Kwok J.S."/>
            <person name="Zeng X."/>
            <person name="Yang Z."/>
            <person name="Xiao X.J."/>
            <person name="Lau C.P."/>
            <person name="Li Y."/>
            <person name="Huang Z.M."/>
            <person name="Ba J.G."/>
            <person name="Yim A.K."/>
            <person name="Ouyang C.Y."/>
            <person name="Ngai S.M."/>
            <person name="Chan T.F."/>
            <person name="Leung E.L."/>
            <person name="Liu L."/>
            <person name="Liu Z.G."/>
            <person name="Tsui S.K."/>
        </authorList>
    </citation>
    <scope>NUCLEOTIDE SEQUENCE [LARGE SCALE GENOMIC DNA]</scope>
    <source>
        <strain evidence="21">Derp</strain>
    </source>
</reference>
<evidence type="ECO:0000256" key="3">
    <source>
        <dbReference type="ARBA" id="ARBA00022670"/>
    </source>
</evidence>
<dbReference type="Gene3D" id="3.30.70.270">
    <property type="match status" value="1"/>
</dbReference>
<evidence type="ECO:0000313" key="22">
    <source>
        <dbReference type="Proteomes" id="UP000887458"/>
    </source>
</evidence>
<protein>
    <recommendedName>
        <fullName evidence="23">Retrovirus-related Pol polyprotein from transposon TNT 1-94</fullName>
    </recommendedName>
</protein>
<keyword evidence="9" id="KW-0378">Hydrolase</keyword>
<evidence type="ECO:0000256" key="10">
    <source>
        <dbReference type="ARBA" id="ARBA00022840"/>
    </source>
</evidence>
<evidence type="ECO:0000256" key="6">
    <source>
        <dbReference type="ARBA" id="ARBA00022741"/>
    </source>
</evidence>
<dbReference type="InterPro" id="IPR012337">
    <property type="entry name" value="RNaseH-like_sf"/>
</dbReference>
<dbReference type="Pfam" id="PF14223">
    <property type="entry name" value="Retrotran_gag_2"/>
    <property type="match status" value="1"/>
</dbReference>
<keyword evidence="14" id="KW-0548">Nucleotidyltransferase</keyword>
<gene>
    <name evidence="21" type="ORF">DERP_015302</name>
</gene>
<evidence type="ECO:0000256" key="18">
    <source>
        <dbReference type="PROSITE-ProRule" id="PRU00047"/>
    </source>
</evidence>
<evidence type="ECO:0000256" key="7">
    <source>
        <dbReference type="ARBA" id="ARBA00022750"/>
    </source>
</evidence>
<dbReference type="InterPro" id="IPR025724">
    <property type="entry name" value="GAG-pre-integrase_dom"/>
</dbReference>
<dbReference type="InterPro" id="IPR001584">
    <property type="entry name" value="Integrase_cat-core"/>
</dbReference>
<reference evidence="21 22" key="2">
    <citation type="journal article" date="2022" name="Mol. Biol. Evol.">
        <title>Comparative Genomics Reveals Insights into the Divergent Evolution of Astigmatic Mites and Household Pest Adaptations.</title>
        <authorList>
            <person name="Xiong Q."/>
            <person name="Wan A.T."/>
            <person name="Liu X."/>
            <person name="Fung C.S."/>
            <person name="Xiao X."/>
            <person name="Malainual N."/>
            <person name="Hou J."/>
            <person name="Wang L."/>
            <person name="Wang M."/>
            <person name="Yang K.Y."/>
            <person name="Cui Y."/>
            <person name="Leung E.L."/>
            <person name="Nong W."/>
            <person name="Shin S.K."/>
            <person name="Au S.W."/>
            <person name="Jeong K.Y."/>
            <person name="Chew F.T."/>
            <person name="Hui J.H."/>
            <person name="Leung T.F."/>
            <person name="Tungtrongchitr A."/>
            <person name="Zhong N."/>
            <person name="Liu Z."/>
            <person name="Tsui S.K."/>
        </authorList>
    </citation>
    <scope>NUCLEOTIDE SEQUENCE [LARGE SCALE GENOMIC DNA]</scope>
    <source>
        <strain evidence="21">Derp</strain>
    </source>
</reference>
<accession>A0ABQ8JTU5</accession>
<name>A0ABQ8JTU5_DERPT</name>
<dbReference type="Proteomes" id="UP000887458">
    <property type="component" value="Unassembled WGS sequence"/>
</dbReference>
<dbReference type="PROSITE" id="PS50994">
    <property type="entry name" value="INTEGRASE"/>
    <property type="match status" value="1"/>
</dbReference>
<dbReference type="InterPro" id="IPR039537">
    <property type="entry name" value="Retrotran_Ty1/copia-like"/>
</dbReference>
<keyword evidence="7" id="KW-0064">Aspartyl protease</keyword>
<dbReference type="Pfam" id="PF00098">
    <property type="entry name" value="zf-CCHC"/>
    <property type="match status" value="1"/>
</dbReference>
<evidence type="ECO:0000256" key="11">
    <source>
        <dbReference type="ARBA" id="ARBA00022842"/>
    </source>
</evidence>
<dbReference type="InterPro" id="IPR043128">
    <property type="entry name" value="Rev_trsase/Diguanyl_cyclase"/>
</dbReference>
<dbReference type="Gene3D" id="4.10.60.10">
    <property type="entry name" value="Zinc finger, CCHC-type"/>
    <property type="match status" value="1"/>
</dbReference>
<evidence type="ECO:0000256" key="12">
    <source>
        <dbReference type="ARBA" id="ARBA00022908"/>
    </source>
</evidence>
<dbReference type="SMART" id="SM00343">
    <property type="entry name" value="ZnF_C2HC"/>
    <property type="match status" value="1"/>
</dbReference>
<evidence type="ECO:0000256" key="4">
    <source>
        <dbReference type="ARBA" id="ARBA00022722"/>
    </source>
</evidence>
<dbReference type="Pfam" id="PF25597">
    <property type="entry name" value="SH3_retrovirus"/>
    <property type="match status" value="1"/>
</dbReference>
<evidence type="ECO:0000256" key="16">
    <source>
        <dbReference type="ARBA" id="ARBA00023172"/>
    </source>
</evidence>
<dbReference type="SUPFAM" id="SSF57756">
    <property type="entry name" value="Retrovirus zinc finger-like domains"/>
    <property type="match status" value="1"/>
</dbReference>
<keyword evidence="18" id="KW-0863">Zinc-finger</keyword>
<evidence type="ECO:0000259" key="20">
    <source>
        <dbReference type="PROSITE" id="PS50994"/>
    </source>
</evidence>
<keyword evidence="18" id="KW-0862">Zinc</keyword>
<keyword evidence="13" id="KW-0695">RNA-directed DNA polymerase</keyword>
<dbReference type="InterPro" id="IPR043502">
    <property type="entry name" value="DNA/RNA_pol_sf"/>
</dbReference>
<dbReference type="InterPro" id="IPR057670">
    <property type="entry name" value="SH3_retrovirus"/>
</dbReference>
<dbReference type="InterPro" id="IPR036397">
    <property type="entry name" value="RNaseH_sf"/>
</dbReference>
<dbReference type="SUPFAM" id="SSF53098">
    <property type="entry name" value="Ribonuclease H-like"/>
    <property type="match status" value="1"/>
</dbReference>
<evidence type="ECO:0000259" key="19">
    <source>
        <dbReference type="PROSITE" id="PS50158"/>
    </source>
</evidence>
<dbReference type="Gene3D" id="3.30.420.10">
    <property type="entry name" value="Ribonuclease H-like superfamily/Ribonuclease H"/>
    <property type="match status" value="1"/>
</dbReference>
<feature type="domain" description="Integrase catalytic" evidence="20">
    <location>
        <begin position="503"/>
        <end position="674"/>
    </location>
</feature>
<dbReference type="PANTHER" id="PTHR42648">
    <property type="entry name" value="TRANSPOSASE, PUTATIVE-RELATED"/>
    <property type="match status" value="1"/>
</dbReference>
<keyword evidence="11" id="KW-0460">Magnesium</keyword>
<evidence type="ECO:0000256" key="17">
    <source>
        <dbReference type="ARBA" id="ARBA00023268"/>
    </source>
</evidence>
<evidence type="ECO:0000256" key="15">
    <source>
        <dbReference type="ARBA" id="ARBA00023113"/>
    </source>
</evidence>
<evidence type="ECO:0000256" key="14">
    <source>
        <dbReference type="ARBA" id="ARBA00022932"/>
    </source>
</evidence>
<dbReference type="InterPro" id="IPR036875">
    <property type="entry name" value="Znf_CCHC_sf"/>
</dbReference>
<comment type="function">
    <text evidence="1">The aspartyl protease (PR) mediates the proteolytic cleavages of the Gag and Gag-Pol polyproteins after assembly of the VLP.</text>
</comment>
<dbReference type="Pfam" id="PF13976">
    <property type="entry name" value="gag_pre-integrs"/>
    <property type="match status" value="1"/>
</dbReference>
<feature type="domain" description="CCHC-type" evidence="19">
    <location>
        <begin position="237"/>
        <end position="252"/>
    </location>
</feature>
<keyword evidence="14" id="KW-0808">Transferase</keyword>
<dbReference type="Pfam" id="PF22936">
    <property type="entry name" value="Pol_BBD"/>
    <property type="match status" value="1"/>
</dbReference>
<evidence type="ECO:0000256" key="13">
    <source>
        <dbReference type="ARBA" id="ARBA00022918"/>
    </source>
</evidence>
<keyword evidence="15" id="KW-0917">Virion maturation</keyword>
<dbReference type="InterPro" id="IPR054722">
    <property type="entry name" value="PolX-like_BBD"/>
</dbReference>
<proteinExistence type="predicted"/>
<dbReference type="PANTHER" id="PTHR42648:SF11">
    <property type="entry name" value="TRANSPOSON TY4-P GAG-POL POLYPROTEIN"/>
    <property type="match status" value="1"/>
</dbReference>
<dbReference type="InterPro" id="IPR013103">
    <property type="entry name" value="RVT_2"/>
</dbReference>
<organism evidence="21 22">
    <name type="scientific">Dermatophagoides pteronyssinus</name>
    <name type="common">European house dust mite</name>
    <dbReference type="NCBI Taxonomy" id="6956"/>
    <lineage>
        <taxon>Eukaryota</taxon>
        <taxon>Metazoa</taxon>
        <taxon>Ecdysozoa</taxon>
        <taxon>Arthropoda</taxon>
        <taxon>Chelicerata</taxon>
        <taxon>Arachnida</taxon>
        <taxon>Acari</taxon>
        <taxon>Acariformes</taxon>
        <taxon>Sarcoptiformes</taxon>
        <taxon>Astigmata</taxon>
        <taxon>Psoroptidia</taxon>
        <taxon>Analgoidea</taxon>
        <taxon>Pyroglyphidae</taxon>
        <taxon>Dermatophagoidinae</taxon>
        <taxon>Dermatophagoides</taxon>
    </lineage>
</organism>
<dbReference type="Pfam" id="PF07727">
    <property type="entry name" value="RVT_2"/>
    <property type="match status" value="1"/>
</dbReference>
<keyword evidence="22" id="KW-1185">Reference proteome</keyword>
<keyword evidence="14" id="KW-0239">DNA-directed DNA polymerase</keyword>
<dbReference type="InterPro" id="IPR001878">
    <property type="entry name" value="Znf_CCHC"/>
</dbReference>
<keyword evidence="4" id="KW-0540">Nuclease</keyword>
<dbReference type="EMBL" id="NJHN03000014">
    <property type="protein sequence ID" value="KAH9425977.1"/>
    <property type="molecule type" value="Genomic_DNA"/>
</dbReference>
<keyword evidence="5" id="KW-0479">Metal-binding</keyword>
<keyword evidence="17" id="KW-0511">Multifunctional enzyme</keyword>
<keyword evidence="8" id="KW-0255">Endonuclease</keyword>
<keyword evidence="16" id="KW-0233">DNA recombination</keyword>
<evidence type="ECO:0000256" key="9">
    <source>
        <dbReference type="ARBA" id="ARBA00022801"/>
    </source>
</evidence>
<keyword evidence="12" id="KW-0229">DNA integration</keyword>
<keyword evidence="3" id="KW-0645">Protease</keyword>
<evidence type="ECO:0000256" key="8">
    <source>
        <dbReference type="ARBA" id="ARBA00022759"/>
    </source>
</evidence>
<keyword evidence="10" id="KW-0067">ATP-binding</keyword>
<evidence type="ECO:0008006" key="23">
    <source>
        <dbReference type="Google" id="ProtNLM"/>
    </source>
</evidence>